<proteinExistence type="predicted"/>
<keyword evidence="9" id="KW-1185">Reference proteome</keyword>
<evidence type="ECO:0000256" key="5">
    <source>
        <dbReference type="PROSITE-ProRule" id="PRU00117"/>
    </source>
</evidence>
<comment type="caution">
    <text evidence="8">The sequence shown here is derived from an EMBL/GenBank/DDBJ whole genome shotgun (WGS) entry which is preliminary data.</text>
</comment>
<dbReference type="GO" id="GO:0003723">
    <property type="term" value="F:RNA binding"/>
    <property type="evidence" value="ECO:0007669"/>
    <property type="project" value="UniProtKB-UniRule"/>
</dbReference>
<feature type="domain" description="K Homology" evidence="7">
    <location>
        <begin position="202"/>
        <end position="270"/>
    </location>
</feature>
<organism evidence="8 9">
    <name type="scientific">Cichlidogyrus casuarinus</name>
    <dbReference type="NCBI Taxonomy" id="1844966"/>
    <lineage>
        <taxon>Eukaryota</taxon>
        <taxon>Metazoa</taxon>
        <taxon>Spiralia</taxon>
        <taxon>Lophotrochozoa</taxon>
        <taxon>Platyhelminthes</taxon>
        <taxon>Monogenea</taxon>
        <taxon>Monopisthocotylea</taxon>
        <taxon>Dactylogyridea</taxon>
        <taxon>Ancyrocephalidae</taxon>
        <taxon>Cichlidogyrus</taxon>
    </lineage>
</organism>
<dbReference type="Gene3D" id="3.30.1370.10">
    <property type="entry name" value="K Homology domain, type 1"/>
    <property type="match status" value="7"/>
</dbReference>
<keyword evidence="4 5" id="KW-0694">RNA-binding</keyword>
<dbReference type="SUPFAM" id="SSF54791">
    <property type="entry name" value="Eukaryotic type KH-domain (KH-domain type I)"/>
    <property type="match status" value="6"/>
</dbReference>
<evidence type="ECO:0000256" key="3">
    <source>
        <dbReference type="ARBA" id="ARBA00022737"/>
    </source>
</evidence>
<evidence type="ECO:0000256" key="6">
    <source>
        <dbReference type="SAM" id="Coils"/>
    </source>
</evidence>
<feature type="coiled-coil region" evidence="6">
    <location>
        <begin position="394"/>
        <end position="421"/>
    </location>
</feature>
<comment type="subcellular location">
    <subcellularLocation>
        <location evidence="1">Cytoplasm</location>
    </subcellularLocation>
</comment>
<keyword evidence="3" id="KW-0677">Repeat</keyword>
<keyword evidence="2" id="KW-0963">Cytoplasm</keyword>
<feature type="domain" description="K Homology" evidence="7">
    <location>
        <begin position="566"/>
        <end position="643"/>
    </location>
</feature>
<evidence type="ECO:0000259" key="7">
    <source>
        <dbReference type="SMART" id="SM00322"/>
    </source>
</evidence>
<gene>
    <name evidence="8" type="ORF">Ciccas_002303</name>
</gene>
<dbReference type="AlphaFoldDB" id="A0ABD2QHY5"/>
<evidence type="ECO:0000256" key="4">
    <source>
        <dbReference type="ARBA" id="ARBA00022884"/>
    </source>
</evidence>
<evidence type="ECO:0000256" key="1">
    <source>
        <dbReference type="ARBA" id="ARBA00004496"/>
    </source>
</evidence>
<evidence type="ECO:0000313" key="9">
    <source>
        <dbReference type="Proteomes" id="UP001626550"/>
    </source>
</evidence>
<name>A0ABD2QHY5_9PLAT</name>
<dbReference type="Proteomes" id="UP001626550">
    <property type="component" value="Unassembled WGS sequence"/>
</dbReference>
<feature type="domain" description="K Homology" evidence="7">
    <location>
        <begin position="129"/>
        <end position="198"/>
    </location>
</feature>
<feature type="domain" description="K Homology" evidence="7">
    <location>
        <begin position="275"/>
        <end position="341"/>
    </location>
</feature>
<dbReference type="PANTHER" id="PTHR10627:SF31">
    <property type="entry name" value="DODECA-SATELLITE-BINDING PROTEIN 1, ISOFORM A"/>
    <property type="match status" value="1"/>
</dbReference>
<dbReference type="InterPro" id="IPR004088">
    <property type="entry name" value="KH_dom_type_1"/>
</dbReference>
<dbReference type="Pfam" id="PF24668">
    <property type="entry name" value="KH_Vigilin"/>
    <property type="match status" value="1"/>
</dbReference>
<dbReference type="PANTHER" id="PTHR10627">
    <property type="entry name" value="SCP160"/>
    <property type="match status" value="1"/>
</dbReference>
<protein>
    <recommendedName>
        <fullName evidence="7">K Homology domain-containing protein</fullName>
    </recommendedName>
</protein>
<dbReference type="SMART" id="SM00322">
    <property type="entry name" value="KH"/>
    <property type="match status" value="8"/>
</dbReference>
<dbReference type="Pfam" id="PF00013">
    <property type="entry name" value="KH_1"/>
    <property type="match status" value="3"/>
</dbReference>
<evidence type="ECO:0000313" key="8">
    <source>
        <dbReference type="EMBL" id="KAL3319033.1"/>
    </source>
</evidence>
<dbReference type="CDD" id="cd02394">
    <property type="entry name" value="KH-I_Vigilin_rpt6"/>
    <property type="match status" value="1"/>
</dbReference>
<dbReference type="CDD" id="cd22408">
    <property type="entry name" value="KH-I_Vigilin_rpt4"/>
    <property type="match status" value="1"/>
</dbReference>
<evidence type="ECO:0000256" key="2">
    <source>
        <dbReference type="ARBA" id="ARBA00022490"/>
    </source>
</evidence>
<dbReference type="PROSITE" id="PS50084">
    <property type="entry name" value="KH_TYPE_1"/>
    <property type="match status" value="5"/>
</dbReference>
<dbReference type="CDD" id="cd22407">
    <property type="entry name" value="KH-I_Vigilin_rpt3"/>
    <property type="match status" value="1"/>
</dbReference>
<dbReference type="EMBL" id="JBJKFK010000177">
    <property type="protein sequence ID" value="KAL3319033.1"/>
    <property type="molecule type" value="Genomic_DNA"/>
</dbReference>
<dbReference type="InterPro" id="IPR004087">
    <property type="entry name" value="KH_dom"/>
</dbReference>
<dbReference type="InterPro" id="IPR036612">
    <property type="entry name" value="KH_dom_type_1_sf"/>
</dbReference>
<keyword evidence="6" id="KW-0175">Coiled coil</keyword>
<accession>A0ABD2QHY5</accession>
<dbReference type="InterPro" id="IPR057778">
    <property type="entry name" value="KH_Vigilin_N"/>
</dbReference>
<feature type="domain" description="K Homology" evidence="7">
    <location>
        <begin position="414"/>
        <end position="482"/>
    </location>
</feature>
<reference evidence="8 9" key="1">
    <citation type="submission" date="2024-11" db="EMBL/GenBank/DDBJ databases">
        <title>Adaptive evolution of stress response genes in parasites aligns with host niche diversity.</title>
        <authorList>
            <person name="Hahn C."/>
            <person name="Resl P."/>
        </authorList>
    </citation>
    <scope>NUCLEOTIDE SEQUENCE [LARGE SCALE GENOMIC DNA]</scope>
    <source>
        <strain evidence="8">EGGRZ-B1_66</strain>
        <tissue evidence="8">Body</tissue>
    </source>
</reference>
<sequence length="740" mass="82335">MQASNAKETPPQAEDTVYLHYDTAFPELHTQTASKSNGISKPARKTVKPCSFKSNNIKEFIEIPCSERASNFAGKKSNSLGQLAADLSKQHGVEVDINSSKSQSLTIVISGSPENVANAKCAVVRSLQTQSKIELHVDSKYHRFIIGRGGQTLSALERETTTKINVPSSNKTDSDIITITGPKQSCDSAKNKIMSIVDMHSKLSSERLHIPKCFHVFIKGPRRCNIIRWTEQHRVRIDMAPPSNPAEDICVSGDKQKVDIVVKEIQKIYTTHQESAKRCVINVPKNQHRLVFGPRGSGLEEILESTGVSVELPQTESDEIALFGPSLNMGAAITKVIERSASSVRDEISAPNRFHKILIGKSGAALATLLEGYQDRVKVEFGSQTNRIELEGPTEDVQTVKNRLQTRLKELENTMAIETLKVPSKYHGMIVGRDGANVRRIREKYNCQISLRQNLNETSEIVVEGDAKSISHAAEEIREFVKRLENEKMKDLIIEPDIQALLRIPQGGAPMIKGLYDEFPKVTFHWPISNDASNPVNSVCQLSGQRQDVDLCADKLIKLVKTAKESNFHHEFRVYREFRGTFFARENNKVRAILNELQCRLQTPPAGSDSSAPTSDKSSELFWIVGREKQVHQAVDRIDALQRQIMNMKEVRLPIPPFVLAKAVGNAAPRLRSIKEQCDGVSFKFPRTSPDANTSAASAKEIIIYGPSEAVAKAQKLVEELNKKVAELCDEVSSKYFLLP</sequence>
<feature type="domain" description="K Homology" evidence="7">
    <location>
        <begin position="342"/>
        <end position="409"/>
    </location>
</feature>
<feature type="domain" description="K Homology" evidence="7">
    <location>
        <begin position="55"/>
        <end position="128"/>
    </location>
</feature>
<feature type="domain" description="K Homology" evidence="7">
    <location>
        <begin position="647"/>
        <end position="723"/>
    </location>
</feature>